<dbReference type="EMBL" id="FQ790351">
    <property type="protein sequence ID" value="CCD54711.1"/>
    <property type="molecule type" value="Genomic_DNA"/>
</dbReference>
<evidence type="ECO:0000256" key="1">
    <source>
        <dbReference type="SAM" id="SignalP"/>
    </source>
</evidence>
<evidence type="ECO:0000313" key="3">
    <source>
        <dbReference type="Proteomes" id="UP000008177"/>
    </source>
</evidence>
<dbReference type="HOGENOM" id="CLU_3068446_0_0_1"/>
<gene>
    <name evidence="2" type="ORF">BofuT4_uP127590.1</name>
</gene>
<proteinExistence type="predicted"/>
<dbReference type="AlphaFoldDB" id="G2YSW3"/>
<feature type="signal peptide" evidence="1">
    <location>
        <begin position="1"/>
        <end position="19"/>
    </location>
</feature>
<keyword evidence="1" id="KW-0732">Signal</keyword>
<dbReference type="InParanoid" id="G2YSW3"/>
<feature type="chain" id="PRO_5003440940" evidence="1">
    <location>
        <begin position="20"/>
        <end position="53"/>
    </location>
</feature>
<dbReference type="Proteomes" id="UP000008177">
    <property type="component" value="Unplaced contigs"/>
</dbReference>
<reference evidence="3" key="1">
    <citation type="journal article" date="2011" name="PLoS Genet.">
        <title>Genomic analysis of the necrotrophic fungal pathogens Sclerotinia sclerotiorum and Botrytis cinerea.</title>
        <authorList>
            <person name="Amselem J."/>
            <person name="Cuomo C.A."/>
            <person name="van Kan J.A."/>
            <person name="Viaud M."/>
            <person name="Benito E.P."/>
            <person name="Couloux A."/>
            <person name="Coutinho P.M."/>
            <person name="de Vries R.P."/>
            <person name="Dyer P.S."/>
            <person name="Fillinger S."/>
            <person name="Fournier E."/>
            <person name="Gout L."/>
            <person name="Hahn M."/>
            <person name="Kohn L."/>
            <person name="Lapalu N."/>
            <person name="Plummer K.M."/>
            <person name="Pradier J.M."/>
            <person name="Quevillon E."/>
            <person name="Sharon A."/>
            <person name="Simon A."/>
            <person name="ten Have A."/>
            <person name="Tudzynski B."/>
            <person name="Tudzynski P."/>
            <person name="Wincker P."/>
            <person name="Andrew M."/>
            <person name="Anthouard V."/>
            <person name="Beever R.E."/>
            <person name="Beffa R."/>
            <person name="Benoit I."/>
            <person name="Bouzid O."/>
            <person name="Brault B."/>
            <person name="Chen Z."/>
            <person name="Choquer M."/>
            <person name="Collemare J."/>
            <person name="Cotton P."/>
            <person name="Danchin E.G."/>
            <person name="Da Silva C."/>
            <person name="Gautier A."/>
            <person name="Giraud C."/>
            <person name="Giraud T."/>
            <person name="Gonzalez C."/>
            <person name="Grossetete S."/>
            <person name="Guldener U."/>
            <person name="Henrissat B."/>
            <person name="Howlett B.J."/>
            <person name="Kodira C."/>
            <person name="Kretschmer M."/>
            <person name="Lappartient A."/>
            <person name="Leroch M."/>
            <person name="Levis C."/>
            <person name="Mauceli E."/>
            <person name="Neuveglise C."/>
            <person name="Oeser B."/>
            <person name="Pearson M."/>
            <person name="Poulain J."/>
            <person name="Poussereau N."/>
            <person name="Quesneville H."/>
            <person name="Rascle C."/>
            <person name="Schumacher J."/>
            <person name="Segurens B."/>
            <person name="Sexton A."/>
            <person name="Silva E."/>
            <person name="Sirven C."/>
            <person name="Soanes D.M."/>
            <person name="Talbot N.J."/>
            <person name="Templeton M."/>
            <person name="Yandava C."/>
            <person name="Yarden O."/>
            <person name="Zeng Q."/>
            <person name="Rollins J.A."/>
            <person name="Lebrun M.H."/>
            <person name="Dickman M."/>
        </authorList>
    </citation>
    <scope>NUCLEOTIDE SEQUENCE [LARGE SCALE GENOMIC DNA]</scope>
    <source>
        <strain evidence="3">T4</strain>
    </source>
</reference>
<organism evidence="2 3">
    <name type="scientific">Botryotinia fuckeliana (strain T4)</name>
    <name type="common">Noble rot fungus</name>
    <name type="synonym">Botrytis cinerea</name>
    <dbReference type="NCBI Taxonomy" id="999810"/>
    <lineage>
        <taxon>Eukaryota</taxon>
        <taxon>Fungi</taxon>
        <taxon>Dikarya</taxon>
        <taxon>Ascomycota</taxon>
        <taxon>Pezizomycotina</taxon>
        <taxon>Leotiomycetes</taxon>
        <taxon>Helotiales</taxon>
        <taxon>Sclerotiniaceae</taxon>
        <taxon>Botrytis</taxon>
    </lineage>
</organism>
<evidence type="ECO:0000313" key="2">
    <source>
        <dbReference type="EMBL" id="CCD54711.1"/>
    </source>
</evidence>
<accession>G2YSW3</accession>
<protein>
    <submittedName>
        <fullName evidence="2">Uncharacterized protein</fullName>
    </submittedName>
</protein>
<sequence>MRLVVFLLLLLVGTSLVCRRWNFNSTSPVFLVEDIKYNFGIKFDVEDYSEGNT</sequence>
<name>G2YSW3_BOTF4</name>